<organism evidence="1 2">
    <name type="scientific">Candidatus Gallimonas intestinavium</name>
    <dbReference type="NCBI Taxonomy" id="2838603"/>
    <lineage>
        <taxon>Bacteria</taxon>
        <taxon>Bacillati</taxon>
        <taxon>Bacillota</taxon>
        <taxon>Clostridia</taxon>
        <taxon>Candidatus Gallimonas</taxon>
    </lineage>
</organism>
<accession>A0A9D2G595</accession>
<name>A0A9D2G595_9FIRM</name>
<sequence length="51" mass="5714">MRLNCGDTCPKTGSYKVINEQGRVVNTVYVGEGETMPPTQYQGCHYESENE</sequence>
<dbReference type="Proteomes" id="UP000824102">
    <property type="component" value="Unassembled WGS sequence"/>
</dbReference>
<gene>
    <name evidence="1" type="ORF">H9964_06965</name>
</gene>
<proteinExistence type="predicted"/>
<comment type="caution">
    <text evidence="1">The sequence shown here is derived from an EMBL/GenBank/DDBJ whole genome shotgun (WGS) entry which is preliminary data.</text>
</comment>
<dbReference type="AlphaFoldDB" id="A0A9D2G595"/>
<evidence type="ECO:0000313" key="2">
    <source>
        <dbReference type="Proteomes" id="UP000824102"/>
    </source>
</evidence>
<dbReference type="EMBL" id="DXBB01000098">
    <property type="protein sequence ID" value="HIZ73304.1"/>
    <property type="molecule type" value="Genomic_DNA"/>
</dbReference>
<evidence type="ECO:0000313" key="1">
    <source>
        <dbReference type="EMBL" id="HIZ73304.1"/>
    </source>
</evidence>
<reference evidence="1" key="2">
    <citation type="submission" date="2021-04" db="EMBL/GenBank/DDBJ databases">
        <authorList>
            <person name="Gilroy R."/>
        </authorList>
    </citation>
    <scope>NUCLEOTIDE SEQUENCE</scope>
    <source>
        <strain evidence="1">ChiW7-2402</strain>
    </source>
</reference>
<reference evidence="1" key="1">
    <citation type="journal article" date="2021" name="PeerJ">
        <title>Extensive microbial diversity within the chicken gut microbiome revealed by metagenomics and culture.</title>
        <authorList>
            <person name="Gilroy R."/>
            <person name="Ravi A."/>
            <person name="Getino M."/>
            <person name="Pursley I."/>
            <person name="Horton D.L."/>
            <person name="Alikhan N.F."/>
            <person name="Baker D."/>
            <person name="Gharbi K."/>
            <person name="Hall N."/>
            <person name="Watson M."/>
            <person name="Adriaenssens E.M."/>
            <person name="Foster-Nyarko E."/>
            <person name="Jarju S."/>
            <person name="Secka A."/>
            <person name="Antonio M."/>
            <person name="Oren A."/>
            <person name="Chaudhuri R.R."/>
            <person name="La Ragione R."/>
            <person name="Hildebrand F."/>
            <person name="Pallen M.J."/>
        </authorList>
    </citation>
    <scope>NUCLEOTIDE SEQUENCE</scope>
    <source>
        <strain evidence="1">ChiW7-2402</strain>
    </source>
</reference>
<protein>
    <submittedName>
        <fullName evidence="1">Uncharacterized protein</fullName>
    </submittedName>
</protein>